<dbReference type="InterPro" id="IPR041729">
    <property type="entry name" value="Formyl-FH4-Hydrolase_C"/>
</dbReference>
<feature type="active site" evidence="3">
    <location>
        <position position="238"/>
    </location>
</feature>
<dbReference type="Gene3D" id="3.30.70.260">
    <property type="match status" value="1"/>
</dbReference>
<dbReference type="InterPro" id="IPR002376">
    <property type="entry name" value="Formyl_transf_N"/>
</dbReference>
<feature type="domain" description="ACT" evidence="5">
    <location>
        <begin position="16"/>
        <end position="94"/>
    </location>
</feature>
<dbReference type="InterPro" id="IPR004810">
    <property type="entry name" value="PurU"/>
</dbReference>
<dbReference type="RefSeq" id="WP_052104672.1">
    <property type="nucleotide sequence ID" value="NZ_CP038893.1"/>
</dbReference>
<dbReference type="HAMAP" id="MF_01927">
    <property type="entry name" value="PurU"/>
    <property type="match status" value="1"/>
</dbReference>
<dbReference type="PROSITE" id="PS51671">
    <property type="entry name" value="ACT"/>
    <property type="match status" value="1"/>
</dbReference>
<dbReference type="GO" id="GO:0008864">
    <property type="term" value="F:formyltetrahydrofolate deformylase activity"/>
    <property type="evidence" value="ECO:0007669"/>
    <property type="project" value="UniProtKB-UniRule"/>
</dbReference>
<reference evidence="6 7" key="1">
    <citation type="submission" date="2019-04" db="EMBL/GenBank/DDBJ databases">
        <title>Complete genome sequencing of Piscirickettsia salmonis strain Psal-009.</title>
        <authorList>
            <person name="Schober I."/>
            <person name="Bunk B."/>
            <person name="Sproer C."/>
            <person name="Carril G.P."/>
            <person name="Riedel T."/>
            <person name="Flores-Herrera P.A."/>
            <person name="Nourdin-Galindo G."/>
            <person name="Marshall S.H."/>
            <person name="Overmann J."/>
        </authorList>
    </citation>
    <scope>NUCLEOTIDE SEQUENCE [LARGE SCALE GENOMIC DNA]</scope>
    <source>
        <strain evidence="6 7">Psal-009</strain>
    </source>
</reference>
<name>A0A9Q6LGX2_PISSA</name>
<accession>A0A9Q6LGX2</accession>
<dbReference type="GO" id="GO:0006730">
    <property type="term" value="P:one-carbon metabolic process"/>
    <property type="evidence" value="ECO:0007669"/>
    <property type="project" value="UniProtKB-KW"/>
</dbReference>
<dbReference type="EMBL" id="CP038908">
    <property type="protein sequence ID" value="QGO04312.1"/>
    <property type="molecule type" value="Genomic_DNA"/>
</dbReference>
<dbReference type="Proteomes" id="UP000422232">
    <property type="component" value="Chromosome"/>
</dbReference>
<sequence length="294" mass="33853">MKVTNNRLTNANTAIRLTIACPDRVGLVATIGQLIANYQGNIIEANHHIDRAAGWFFMRHDICFSRQFTALDQFTSELNHISHALQLNWQLIQPTQPKRVILMVSRQSHCLEDILYRWRSKEINIEIPCIISNHQDLAESAKWHNIPYYHLPIPKNNKPAAFKELATIINQHTPDLIVLARYMQILPTFLCQQYPGRIINIHHSFLPAFAGAKPYHQAFERGVKLIGATCHYVNDQLDAGPIIEQDIARVNHCHSVFDMVRLGRDVEKNVLARGLRLHLEDRVFIHNDKTIVFN</sequence>
<dbReference type="SUPFAM" id="SSF55021">
    <property type="entry name" value="ACT-like"/>
    <property type="match status" value="1"/>
</dbReference>
<dbReference type="PANTHER" id="PTHR42706">
    <property type="entry name" value="FORMYLTETRAHYDROFOLATE DEFORMYLASE"/>
    <property type="match status" value="1"/>
</dbReference>
<evidence type="ECO:0000256" key="4">
    <source>
        <dbReference type="NCBIfam" id="TIGR00655"/>
    </source>
</evidence>
<dbReference type="SUPFAM" id="SSF53328">
    <property type="entry name" value="Formyltransferase"/>
    <property type="match status" value="1"/>
</dbReference>
<dbReference type="InterPro" id="IPR036477">
    <property type="entry name" value="Formyl_transf_N_sf"/>
</dbReference>
<dbReference type="InterPro" id="IPR002912">
    <property type="entry name" value="ACT_dom"/>
</dbReference>
<evidence type="ECO:0000256" key="2">
    <source>
        <dbReference type="ARBA" id="ARBA00022801"/>
    </source>
</evidence>
<dbReference type="PANTHER" id="PTHR42706:SF1">
    <property type="entry name" value="FORMYLTETRAHYDROFOLATE DEFORMYLASE 2, MITOCHONDRIAL"/>
    <property type="match status" value="1"/>
</dbReference>
<protein>
    <recommendedName>
        <fullName evidence="3 4">Formyltetrahydrofolate deformylase</fullName>
        <ecNumber evidence="3 4">3.5.1.10</ecNumber>
    </recommendedName>
    <alternativeName>
        <fullName evidence="3">Formyl-FH(4) hydrolase</fullName>
    </alternativeName>
</protein>
<evidence type="ECO:0000313" key="7">
    <source>
        <dbReference type="Proteomes" id="UP000422232"/>
    </source>
</evidence>
<dbReference type="NCBIfam" id="NF004684">
    <property type="entry name" value="PRK06027.1"/>
    <property type="match status" value="1"/>
</dbReference>
<dbReference type="InterPro" id="IPR044074">
    <property type="entry name" value="PurU_ACT"/>
</dbReference>
<comment type="pathway">
    <text evidence="3">Purine metabolism; IMP biosynthesis via de novo pathway; formate from 10-formyl-5,6,7,8-tetrahydrofolate: step 1/1.</text>
</comment>
<comment type="similarity">
    <text evidence="3">Belongs to the PurU family.</text>
</comment>
<dbReference type="AlphaFoldDB" id="A0A9Q6LGX2"/>
<comment type="function">
    <text evidence="3">Catalyzes the hydrolysis of 10-formyltetrahydrofolate (formyl-FH4) to formate and tetrahydrofolate (FH4).</text>
</comment>
<dbReference type="PIRSF" id="PIRSF036480">
    <property type="entry name" value="FormyFH4_hydr"/>
    <property type="match status" value="1"/>
</dbReference>
<evidence type="ECO:0000313" key="6">
    <source>
        <dbReference type="EMBL" id="QGO04312.1"/>
    </source>
</evidence>
<keyword evidence="7" id="KW-1185">Reference proteome</keyword>
<keyword evidence="1 3" id="KW-0554">One-carbon metabolism</keyword>
<evidence type="ECO:0000256" key="1">
    <source>
        <dbReference type="ARBA" id="ARBA00022563"/>
    </source>
</evidence>
<dbReference type="Pfam" id="PF00551">
    <property type="entry name" value="Formyl_trans_N"/>
    <property type="match status" value="1"/>
</dbReference>
<evidence type="ECO:0000259" key="5">
    <source>
        <dbReference type="PROSITE" id="PS51671"/>
    </source>
</evidence>
<dbReference type="PRINTS" id="PR01575">
    <property type="entry name" value="FFH4HYDRLASE"/>
</dbReference>
<proteinExistence type="inferred from homology"/>
<comment type="catalytic activity">
    <reaction evidence="3">
        <text>(6R)-10-formyltetrahydrofolate + H2O = (6S)-5,6,7,8-tetrahydrofolate + formate + H(+)</text>
        <dbReference type="Rhea" id="RHEA:19833"/>
        <dbReference type="ChEBI" id="CHEBI:15377"/>
        <dbReference type="ChEBI" id="CHEBI:15378"/>
        <dbReference type="ChEBI" id="CHEBI:15740"/>
        <dbReference type="ChEBI" id="CHEBI:57453"/>
        <dbReference type="ChEBI" id="CHEBI:195366"/>
        <dbReference type="EC" id="3.5.1.10"/>
    </reaction>
</comment>
<evidence type="ECO:0000256" key="3">
    <source>
        <dbReference type="HAMAP-Rule" id="MF_01927"/>
    </source>
</evidence>
<dbReference type="Gene3D" id="3.40.50.170">
    <property type="entry name" value="Formyl transferase, N-terminal domain"/>
    <property type="match status" value="1"/>
</dbReference>
<dbReference type="CDD" id="cd04875">
    <property type="entry name" value="ACT_F4HF-DF"/>
    <property type="match status" value="1"/>
</dbReference>
<dbReference type="GO" id="GO:0006189">
    <property type="term" value="P:'de novo' IMP biosynthetic process"/>
    <property type="evidence" value="ECO:0007669"/>
    <property type="project" value="UniProtKB-UniRule"/>
</dbReference>
<dbReference type="InterPro" id="IPR045865">
    <property type="entry name" value="ACT-like_dom_sf"/>
</dbReference>
<dbReference type="NCBIfam" id="TIGR00655">
    <property type="entry name" value="PurU"/>
    <property type="match status" value="1"/>
</dbReference>
<keyword evidence="3" id="KW-0658">Purine biosynthesis</keyword>
<organism evidence="6 7">
    <name type="scientific">Piscirickettsia salmonis</name>
    <dbReference type="NCBI Taxonomy" id="1238"/>
    <lineage>
        <taxon>Bacteria</taxon>
        <taxon>Pseudomonadati</taxon>
        <taxon>Pseudomonadota</taxon>
        <taxon>Gammaproteobacteria</taxon>
        <taxon>Thiotrichales</taxon>
        <taxon>Piscirickettsiaceae</taxon>
        <taxon>Piscirickettsia</taxon>
    </lineage>
</organism>
<gene>
    <name evidence="3 6" type="primary">purU</name>
    <name evidence="6" type="ORF">Psal009_00172</name>
</gene>
<keyword evidence="2 3" id="KW-0378">Hydrolase</keyword>
<dbReference type="CDD" id="cd08648">
    <property type="entry name" value="FMT_core_Formyl-FH4-Hydrolase_C"/>
    <property type="match status" value="1"/>
</dbReference>
<dbReference type="EC" id="3.5.1.10" evidence="3 4"/>